<reference evidence="1 2" key="1">
    <citation type="journal article" date="2020" name="Mol. Plant">
        <title>The Chromosome-Based Rubber Tree Genome Provides New Insights into Spurge Genome Evolution and Rubber Biosynthesis.</title>
        <authorList>
            <person name="Liu J."/>
            <person name="Shi C."/>
            <person name="Shi C.C."/>
            <person name="Li W."/>
            <person name="Zhang Q.J."/>
            <person name="Zhang Y."/>
            <person name="Li K."/>
            <person name="Lu H.F."/>
            <person name="Shi C."/>
            <person name="Zhu S.T."/>
            <person name="Xiao Z.Y."/>
            <person name="Nan H."/>
            <person name="Yue Y."/>
            <person name="Zhu X.G."/>
            <person name="Wu Y."/>
            <person name="Hong X.N."/>
            <person name="Fan G.Y."/>
            <person name="Tong Y."/>
            <person name="Zhang D."/>
            <person name="Mao C.L."/>
            <person name="Liu Y.L."/>
            <person name="Hao S.J."/>
            <person name="Liu W.Q."/>
            <person name="Lv M.Q."/>
            <person name="Zhang H.B."/>
            <person name="Liu Y."/>
            <person name="Hu-Tang G.R."/>
            <person name="Wang J.P."/>
            <person name="Wang J.H."/>
            <person name="Sun Y.H."/>
            <person name="Ni S.B."/>
            <person name="Chen W.B."/>
            <person name="Zhang X.C."/>
            <person name="Jiao Y.N."/>
            <person name="Eichler E.E."/>
            <person name="Li G.H."/>
            <person name="Liu X."/>
            <person name="Gao L.Z."/>
        </authorList>
    </citation>
    <scope>NUCLEOTIDE SEQUENCE [LARGE SCALE GENOMIC DNA]</scope>
    <source>
        <strain evidence="2">cv. GT1</strain>
        <tissue evidence="1">Leaf</tissue>
    </source>
</reference>
<comment type="caution">
    <text evidence="1">The sequence shown here is derived from an EMBL/GenBank/DDBJ whole genome shotgun (WGS) entry which is preliminary data.</text>
</comment>
<organism evidence="1 2">
    <name type="scientific">Hevea brasiliensis</name>
    <name type="common">Para rubber tree</name>
    <name type="synonym">Siphonia brasiliensis</name>
    <dbReference type="NCBI Taxonomy" id="3981"/>
    <lineage>
        <taxon>Eukaryota</taxon>
        <taxon>Viridiplantae</taxon>
        <taxon>Streptophyta</taxon>
        <taxon>Embryophyta</taxon>
        <taxon>Tracheophyta</taxon>
        <taxon>Spermatophyta</taxon>
        <taxon>Magnoliopsida</taxon>
        <taxon>eudicotyledons</taxon>
        <taxon>Gunneridae</taxon>
        <taxon>Pentapetalae</taxon>
        <taxon>rosids</taxon>
        <taxon>fabids</taxon>
        <taxon>Malpighiales</taxon>
        <taxon>Euphorbiaceae</taxon>
        <taxon>Crotonoideae</taxon>
        <taxon>Micrandreae</taxon>
        <taxon>Hevea</taxon>
    </lineage>
</organism>
<evidence type="ECO:0000313" key="1">
    <source>
        <dbReference type="EMBL" id="KAF2316068.1"/>
    </source>
</evidence>
<proteinExistence type="predicted"/>
<protein>
    <submittedName>
        <fullName evidence="1">Uncharacterized protein</fullName>
    </submittedName>
</protein>
<gene>
    <name evidence="1" type="ORF">GH714_040863</name>
</gene>
<sequence length="128" mass="14516">MRCWNRASIPVKDKLTGRASESAVEVLPRIITQALRIARAWITDALEKRKKVRVKGSVKMDEEIVWESFRLRNLKNSDEGGNPAALKRFSKRLYIVGKRDVEDGTSASESIIETEKGKARKAAIEVKY</sequence>
<evidence type="ECO:0000313" key="2">
    <source>
        <dbReference type="Proteomes" id="UP000467840"/>
    </source>
</evidence>
<keyword evidence="2" id="KW-1185">Reference proteome</keyword>
<dbReference type="EMBL" id="JAAGAX010000005">
    <property type="protein sequence ID" value="KAF2316068.1"/>
    <property type="molecule type" value="Genomic_DNA"/>
</dbReference>
<dbReference type="Proteomes" id="UP000467840">
    <property type="component" value="Chromosome 15"/>
</dbReference>
<accession>A0A6A6MUH0</accession>
<name>A0A6A6MUH0_HEVBR</name>
<dbReference type="AlphaFoldDB" id="A0A6A6MUH0"/>